<keyword evidence="2" id="KW-1185">Reference proteome</keyword>
<gene>
    <name evidence="1" type="ORF">VZT92_007645</name>
</gene>
<dbReference type="AlphaFoldDB" id="A0AAW1FKQ9"/>
<protein>
    <submittedName>
        <fullName evidence="1">Uncharacterized protein</fullName>
    </submittedName>
</protein>
<organism evidence="1 2">
    <name type="scientific">Zoarces viviparus</name>
    <name type="common">Viviparous eelpout</name>
    <name type="synonym">Blennius viviparus</name>
    <dbReference type="NCBI Taxonomy" id="48416"/>
    <lineage>
        <taxon>Eukaryota</taxon>
        <taxon>Metazoa</taxon>
        <taxon>Chordata</taxon>
        <taxon>Craniata</taxon>
        <taxon>Vertebrata</taxon>
        <taxon>Euteleostomi</taxon>
        <taxon>Actinopterygii</taxon>
        <taxon>Neopterygii</taxon>
        <taxon>Teleostei</taxon>
        <taxon>Neoteleostei</taxon>
        <taxon>Acanthomorphata</taxon>
        <taxon>Eupercaria</taxon>
        <taxon>Perciformes</taxon>
        <taxon>Cottioidei</taxon>
        <taxon>Zoarcales</taxon>
        <taxon>Zoarcidae</taxon>
        <taxon>Zoarcinae</taxon>
        <taxon>Zoarces</taxon>
    </lineage>
</organism>
<name>A0AAW1FKQ9_ZOAVI</name>
<accession>A0AAW1FKQ9</accession>
<comment type="caution">
    <text evidence="1">The sequence shown here is derived from an EMBL/GenBank/DDBJ whole genome shotgun (WGS) entry which is preliminary data.</text>
</comment>
<evidence type="ECO:0000313" key="2">
    <source>
        <dbReference type="Proteomes" id="UP001488805"/>
    </source>
</evidence>
<dbReference type="Proteomes" id="UP001488805">
    <property type="component" value="Unassembled WGS sequence"/>
</dbReference>
<dbReference type="EMBL" id="JBCEZU010000056">
    <property type="protein sequence ID" value="KAK9535251.1"/>
    <property type="molecule type" value="Genomic_DNA"/>
</dbReference>
<sequence>MRFFEIGTICTDLVVPWRKDRPMKLFNRHNEVWYLVEDEPMCTSSEELDFSPLS</sequence>
<evidence type="ECO:0000313" key="1">
    <source>
        <dbReference type="EMBL" id="KAK9535251.1"/>
    </source>
</evidence>
<proteinExistence type="predicted"/>
<reference evidence="1 2" key="1">
    <citation type="journal article" date="2024" name="Genome Biol. Evol.">
        <title>Chromosome-level genome assembly of the viviparous eelpout Zoarces viviparus.</title>
        <authorList>
            <person name="Fuhrmann N."/>
            <person name="Brasseur M.V."/>
            <person name="Bakowski C.E."/>
            <person name="Podsiadlowski L."/>
            <person name="Prost S."/>
            <person name="Krehenwinkel H."/>
            <person name="Mayer C."/>
        </authorList>
    </citation>
    <scope>NUCLEOTIDE SEQUENCE [LARGE SCALE GENOMIC DNA]</scope>
    <source>
        <strain evidence="1">NO-MEL_2022_Ind0_liver</strain>
    </source>
</reference>